<keyword evidence="2" id="KW-0808">Transferase</keyword>
<proteinExistence type="predicted"/>
<name>A0ABP1FLW7_9CHLO</name>
<dbReference type="Gene3D" id="3.40.50.2000">
    <property type="entry name" value="Glycogen Phosphorylase B"/>
    <property type="match status" value="2"/>
</dbReference>
<dbReference type="CDD" id="cd03801">
    <property type="entry name" value="GT4_PimA-like"/>
    <property type="match status" value="1"/>
</dbReference>
<dbReference type="PANTHER" id="PTHR12526">
    <property type="entry name" value="GLYCOSYLTRANSFERASE"/>
    <property type="match status" value="1"/>
</dbReference>
<feature type="domain" description="Glycosyltransferase subfamily 4-like N-terminal" evidence="4">
    <location>
        <begin position="19"/>
        <end position="176"/>
    </location>
</feature>
<reference evidence="5 6" key="1">
    <citation type="submission" date="2024-06" db="EMBL/GenBank/DDBJ databases">
        <authorList>
            <person name="Kraege A."/>
            <person name="Thomma B."/>
        </authorList>
    </citation>
    <scope>NUCLEOTIDE SEQUENCE [LARGE SCALE GENOMIC DNA]</scope>
</reference>
<protein>
    <submittedName>
        <fullName evidence="5">G1469 protein</fullName>
    </submittedName>
</protein>
<organism evidence="5 6">
    <name type="scientific">Coccomyxa viridis</name>
    <dbReference type="NCBI Taxonomy" id="1274662"/>
    <lineage>
        <taxon>Eukaryota</taxon>
        <taxon>Viridiplantae</taxon>
        <taxon>Chlorophyta</taxon>
        <taxon>core chlorophytes</taxon>
        <taxon>Trebouxiophyceae</taxon>
        <taxon>Trebouxiophyceae incertae sedis</taxon>
        <taxon>Coccomyxaceae</taxon>
        <taxon>Coccomyxa</taxon>
    </lineage>
</organism>
<dbReference type="PANTHER" id="PTHR12526:SF510">
    <property type="entry name" value="D-INOSITOL 3-PHOSPHATE GLYCOSYLTRANSFERASE"/>
    <property type="match status" value="1"/>
</dbReference>
<evidence type="ECO:0000313" key="5">
    <source>
        <dbReference type="EMBL" id="CAL5219604.1"/>
    </source>
</evidence>
<feature type="domain" description="Glycosyl transferase family 1" evidence="3">
    <location>
        <begin position="211"/>
        <end position="363"/>
    </location>
</feature>
<evidence type="ECO:0000259" key="3">
    <source>
        <dbReference type="Pfam" id="PF00534"/>
    </source>
</evidence>
<gene>
    <name evidence="5" type="primary">g1469</name>
    <name evidence="5" type="ORF">VP750_LOCUS1263</name>
</gene>
<sequence length="416" mass="44697">MRFLFITLEFSAGTFSGNGIYGRSQVRSLAGLGHEVMVISGAPESHDSKQICEGAKHLIEVALPMWGSLDASSAWREFAAACAGPKTAQRVADFAPDAVLGVDWTSLQPYNHLRQALGALSVHIPPYVFLNYRVYARLSPDPIIRELEQAAAQAALVTVALSRSDADYIAQHYLPEDAKASSRPQVLLPALRKDMEHLPLPATAEGRQQGRHLLSCCVRLSPEKEPERFVALAEQLQRDGSLSRLGLKPILCGSARGEYADGLKARLRAAVPDAIIEERFLGPTELADIFSATALNIHPCLYDAYGMTVVEAASQGAPSLVHAGGSVGATDLLSAPQGEVIEVDMSQPIEALAAYIEELIGARSQRLADVGRAAAAKARSWTETANAEQLVALLQSHLKTEPKVMAQEHSHSVMGV</sequence>
<dbReference type="Pfam" id="PF00534">
    <property type="entry name" value="Glycos_transf_1"/>
    <property type="match status" value="1"/>
</dbReference>
<evidence type="ECO:0000256" key="2">
    <source>
        <dbReference type="ARBA" id="ARBA00022679"/>
    </source>
</evidence>
<dbReference type="EMBL" id="CAXHTA020000002">
    <property type="protein sequence ID" value="CAL5219604.1"/>
    <property type="molecule type" value="Genomic_DNA"/>
</dbReference>
<dbReference type="InterPro" id="IPR028098">
    <property type="entry name" value="Glyco_trans_4-like_N"/>
</dbReference>
<evidence type="ECO:0000259" key="4">
    <source>
        <dbReference type="Pfam" id="PF13579"/>
    </source>
</evidence>
<keyword evidence="1" id="KW-0328">Glycosyltransferase</keyword>
<dbReference type="Proteomes" id="UP001497392">
    <property type="component" value="Unassembled WGS sequence"/>
</dbReference>
<dbReference type="Pfam" id="PF13579">
    <property type="entry name" value="Glyco_trans_4_4"/>
    <property type="match status" value="1"/>
</dbReference>
<dbReference type="InterPro" id="IPR001296">
    <property type="entry name" value="Glyco_trans_1"/>
</dbReference>
<comment type="caution">
    <text evidence="5">The sequence shown here is derived from an EMBL/GenBank/DDBJ whole genome shotgun (WGS) entry which is preliminary data.</text>
</comment>
<accession>A0ABP1FLW7</accession>
<dbReference type="SUPFAM" id="SSF53756">
    <property type="entry name" value="UDP-Glycosyltransferase/glycogen phosphorylase"/>
    <property type="match status" value="1"/>
</dbReference>
<evidence type="ECO:0000313" key="6">
    <source>
        <dbReference type="Proteomes" id="UP001497392"/>
    </source>
</evidence>
<keyword evidence="6" id="KW-1185">Reference proteome</keyword>
<evidence type="ECO:0000256" key="1">
    <source>
        <dbReference type="ARBA" id="ARBA00022676"/>
    </source>
</evidence>